<feature type="compositionally biased region" description="Polar residues" evidence="1">
    <location>
        <begin position="160"/>
        <end position="170"/>
    </location>
</feature>
<evidence type="ECO:0000259" key="2">
    <source>
        <dbReference type="Pfam" id="PF17966"/>
    </source>
</evidence>
<reference evidence="3 4" key="1">
    <citation type="submission" date="2012-06" db="EMBL/GenBank/DDBJ databases">
        <title>Draft Genome Sequence of Lactobacillus hominis Strain CRBIP 24.179T, isolated from human intestine.</title>
        <authorList>
            <person name="Cousin S."/>
            <person name="Ma L."/>
            <person name="Bizet C."/>
            <person name="Loux V."/>
            <person name="Bouchier C."/>
            <person name="Clermont D."/>
            <person name="Creno S."/>
        </authorList>
    </citation>
    <scope>NUCLEOTIDE SEQUENCE [LARGE SCALE GENOMIC DNA]</scope>
    <source>
        <strain evidence="4">CRBIP 24.179T</strain>
    </source>
</reference>
<feature type="region of interest" description="Disordered" evidence="1">
    <location>
        <begin position="588"/>
        <end position="611"/>
    </location>
</feature>
<evidence type="ECO:0000256" key="1">
    <source>
        <dbReference type="SAM" id="MobiDB-lite"/>
    </source>
</evidence>
<feature type="domain" description="Mub B2-like" evidence="2">
    <location>
        <begin position="437"/>
        <end position="529"/>
    </location>
</feature>
<feature type="compositionally biased region" description="Polar residues" evidence="1">
    <location>
        <begin position="251"/>
        <end position="266"/>
    </location>
</feature>
<dbReference type="EMBL" id="CAKE01000005">
    <property type="protein sequence ID" value="CCI81662.1"/>
    <property type="molecule type" value="Genomic_DNA"/>
</dbReference>
<dbReference type="Proteomes" id="UP000009320">
    <property type="component" value="Unassembled WGS sequence"/>
</dbReference>
<dbReference type="RefSeq" id="WP_008470505.1">
    <property type="nucleotide sequence ID" value="NZ_AYZP01000007.1"/>
</dbReference>
<keyword evidence="4" id="KW-1185">Reference proteome</keyword>
<dbReference type="InterPro" id="IPR041495">
    <property type="entry name" value="Mub_B2"/>
</dbReference>
<dbReference type="GeneID" id="82846899"/>
<dbReference type="PATRIC" id="fig|1423758.3.peg.1790"/>
<evidence type="ECO:0000313" key="4">
    <source>
        <dbReference type="Proteomes" id="UP000009320"/>
    </source>
</evidence>
<dbReference type="OrthoDB" id="2206015at2"/>
<dbReference type="STRING" id="1423758.FC41_GL001756"/>
<sequence>MANKLKRDEQDKQSHYALRKISKDLISVSAGLVFAGMVSEKQVNQVKAASLPDNSRVSQIKSNQEIVEFGKIIPVNQDMQPIANAPTPQYRRDPEDPNKAIATPIPDIKDYKLADKEQAENVDLETKMVFPPANVQEDTKIIYVESIKPQQPNPAKPVIPNNSANQNHLQPSRPAVNNKPTVSNANSSANTNKNYLGNITHAAVQSNPNNQSNSVQNTTYQVNSSVTYSNNINNSNFSNQQSSDQGSSLNMASQTSEANPSNSAGSEDTKIDKKKTKNKTKKSKASAKQKLKTEHKKHSTPKTKPKAKKQPSKQFMVMPQVIMNPETKLPPKPQKATLVLADAQDKKELLRLEAYGSQGAPIEFEEWNRTLTSLQEKGYELAGILDVNQEKKRDLHAQFIFGFYGEKESSFVASFAHKLVAVTANNLPSNISASLVKHAVSLVVRYQGAGDNTPEENVQNAVFTRSLTMDKVTHRLIKDGKFTTPWHSQPLSYQEVVSPKVNGFVADPTLVPKMAVASEDVIKTVVYKPVAQKTSEIKKTKQTSNAEEITVVKPVPKVSEVKKQKQQNLKPVTFYPKKKQKIETKLISDPKKQEQTPEKEKKMTLKQEHKTVSPKSDLVECHFIDQNGKSIRQETKLNASGVLPAIDGYYLVKTELNTAGMTAAYAPMAKIVPVDQYGNLIPEPLDPTKAVAPVAFKADPNDPTKAAKRQKVPQISGWSPAVATVSPENNKIDIPVVYTRIKK</sequence>
<feature type="region of interest" description="Disordered" evidence="1">
    <location>
        <begin position="150"/>
        <end position="193"/>
    </location>
</feature>
<gene>
    <name evidence="3" type="ORF">BN55_09660</name>
</gene>
<organism evidence="3 4">
    <name type="scientific">Lactobacillus hominis DSM 23910 = CRBIP 24.179</name>
    <dbReference type="NCBI Taxonomy" id="1423758"/>
    <lineage>
        <taxon>Bacteria</taxon>
        <taxon>Bacillati</taxon>
        <taxon>Bacillota</taxon>
        <taxon>Bacilli</taxon>
        <taxon>Lactobacillales</taxon>
        <taxon>Lactobacillaceae</taxon>
        <taxon>Lactobacillus</taxon>
    </lineage>
</organism>
<feature type="compositionally biased region" description="Low complexity" evidence="1">
    <location>
        <begin position="231"/>
        <end position="250"/>
    </location>
</feature>
<feature type="compositionally biased region" description="Basic residues" evidence="1">
    <location>
        <begin position="272"/>
        <end position="311"/>
    </location>
</feature>
<feature type="region of interest" description="Disordered" evidence="1">
    <location>
        <begin position="231"/>
        <end position="314"/>
    </location>
</feature>
<name>I7L5W8_9LACO</name>
<comment type="caution">
    <text evidence="3">The sequence shown here is derived from an EMBL/GenBank/DDBJ whole genome shotgun (WGS) entry which is preliminary data.</text>
</comment>
<accession>I7L5W8</accession>
<proteinExistence type="predicted"/>
<dbReference type="Pfam" id="PF17966">
    <property type="entry name" value="Muc_B2"/>
    <property type="match status" value="1"/>
</dbReference>
<protein>
    <submittedName>
        <fullName evidence="3">Adhesion exoprotein</fullName>
    </submittedName>
</protein>
<dbReference type="Gene3D" id="2.60.40.4300">
    <property type="match status" value="1"/>
</dbReference>
<dbReference type="AlphaFoldDB" id="I7L5W8"/>
<evidence type="ECO:0000313" key="3">
    <source>
        <dbReference type="EMBL" id="CCI81662.1"/>
    </source>
</evidence>